<keyword evidence="5" id="KW-1185">Reference proteome</keyword>
<feature type="domain" description="HipA-like C-terminal" evidence="3">
    <location>
        <begin position="4"/>
        <end position="60"/>
    </location>
</feature>
<comment type="caution">
    <text evidence="4">The sequence shown here is derived from an EMBL/GenBank/DDBJ whole genome shotgun (WGS) entry which is preliminary data.</text>
</comment>
<evidence type="ECO:0000256" key="1">
    <source>
        <dbReference type="ARBA" id="ARBA00022679"/>
    </source>
</evidence>
<reference evidence="4 5" key="1">
    <citation type="submission" date="2020-02" db="EMBL/GenBank/DDBJ databases">
        <title>Ideonella bacterium strain TBM-1.</title>
        <authorList>
            <person name="Chen W.-M."/>
        </authorList>
    </citation>
    <scope>NUCLEOTIDE SEQUENCE [LARGE SCALE GENOMIC DNA]</scope>
    <source>
        <strain evidence="4 5">TBM-1</strain>
    </source>
</reference>
<name>A0A7C9PIN2_9BURK</name>
<organism evidence="4 5">
    <name type="scientific">Ideonella livida</name>
    <dbReference type="NCBI Taxonomy" id="2707176"/>
    <lineage>
        <taxon>Bacteria</taxon>
        <taxon>Pseudomonadati</taxon>
        <taxon>Pseudomonadota</taxon>
        <taxon>Betaproteobacteria</taxon>
        <taxon>Burkholderiales</taxon>
        <taxon>Sphaerotilaceae</taxon>
        <taxon>Ideonella</taxon>
    </lineage>
</organism>
<dbReference type="AlphaFoldDB" id="A0A7C9PIN2"/>
<dbReference type="GO" id="GO:0016301">
    <property type="term" value="F:kinase activity"/>
    <property type="evidence" value="ECO:0007669"/>
    <property type="project" value="UniProtKB-KW"/>
</dbReference>
<dbReference type="InterPro" id="IPR012893">
    <property type="entry name" value="HipA-like_C"/>
</dbReference>
<evidence type="ECO:0000256" key="2">
    <source>
        <dbReference type="ARBA" id="ARBA00022777"/>
    </source>
</evidence>
<evidence type="ECO:0000313" key="4">
    <source>
        <dbReference type="EMBL" id="NDY92112.1"/>
    </source>
</evidence>
<gene>
    <name evidence="4" type="ORF">G3A44_13020</name>
</gene>
<accession>A0A7C9PIN2</accession>
<proteinExistence type="predicted"/>
<keyword evidence="2" id="KW-0418">Kinase</keyword>
<dbReference type="Pfam" id="PF07804">
    <property type="entry name" value="HipA_C"/>
    <property type="match status" value="1"/>
</dbReference>
<protein>
    <submittedName>
        <fullName evidence="4">Type II toxin-antitoxin system HipA family toxin</fullName>
    </submittedName>
</protein>
<evidence type="ECO:0000259" key="3">
    <source>
        <dbReference type="Pfam" id="PF07804"/>
    </source>
</evidence>
<dbReference type="EMBL" id="JAAGOH010000014">
    <property type="protein sequence ID" value="NDY92112.1"/>
    <property type="molecule type" value="Genomic_DNA"/>
</dbReference>
<evidence type="ECO:0000313" key="5">
    <source>
        <dbReference type="Proteomes" id="UP000484255"/>
    </source>
</evidence>
<keyword evidence="1" id="KW-0808">Transferase</keyword>
<sequence>MPVHQYQAEGGPNLAQCFELLRRATRPSAPAVLHLLDAVAFNALVGNHVPHGKNFSLPYAPPGSSACPNWRRSTTCCAPPPTPGCRPRWP</sequence>
<dbReference type="Proteomes" id="UP000484255">
    <property type="component" value="Unassembled WGS sequence"/>
</dbReference>